<dbReference type="SUPFAM" id="SSF51905">
    <property type="entry name" value="FAD/NAD(P)-binding domain"/>
    <property type="match status" value="1"/>
</dbReference>
<organism evidence="1">
    <name type="scientific">Streptomyces sp. (strain KO-3988)</name>
    <dbReference type="NCBI Taxonomy" id="285219"/>
    <lineage>
        <taxon>Bacteria</taxon>
        <taxon>Bacillati</taxon>
        <taxon>Actinomycetota</taxon>
        <taxon>Actinomycetes</taxon>
        <taxon>Kitasatosporales</taxon>
        <taxon>Streptomycetaceae</taxon>
        <taxon>Streptomyces</taxon>
    </lineage>
</organism>
<dbReference type="EMBL" id="AB183750">
    <property type="protein sequence ID" value="BAD86810.1"/>
    <property type="molecule type" value="Genomic_DNA"/>
</dbReference>
<evidence type="ECO:0000313" key="1">
    <source>
        <dbReference type="EMBL" id="BAD86810.1"/>
    </source>
</evidence>
<dbReference type="InterPro" id="IPR036188">
    <property type="entry name" value="FAD/NAD-bd_sf"/>
</dbReference>
<dbReference type="Gene3D" id="3.50.50.60">
    <property type="entry name" value="FAD/NAD(P)-binding domain"/>
    <property type="match status" value="2"/>
</dbReference>
<dbReference type="AlphaFoldDB" id="Q5KSM2"/>
<dbReference type="PANTHER" id="PTHR43422">
    <property type="entry name" value="THIAMINE THIAZOLE SYNTHASE"/>
    <property type="match status" value="1"/>
</dbReference>
<reference evidence="1" key="1">
    <citation type="journal article" date="2004" name="J. Antibiot.">
        <title>Presence of copalyl diphosphate synthase gene in an actinomycete possessing the mevalonate pathway.</title>
        <authorList>
            <person name="Kawasaki T."/>
            <person name="Kuzuyama T."/>
            <person name="Kuwamori Y."/>
            <person name="Matsuura N."/>
            <person name="Itoh N."/>
            <person name="Furihata K."/>
            <person name="Seto H."/>
            <person name="Dairi T."/>
        </authorList>
    </citation>
    <scope>NUCLEOTIDE SEQUENCE</scope>
    <source>
        <strain evidence="1">KO-3988</strain>
    </source>
</reference>
<name>Q5KSM2_STREO</name>
<dbReference type="PANTHER" id="PTHR43422:SF3">
    <property type="entry name" value="THIAMINE THIAZOLE SYNTHASE"/>
    <property type="match status" value="1"/>
</dbReference>
<accession>Q5KSM2</accession>
<protein>
    <submittedName>
        <fullName evidence="1">Uncharacterized protein</fullName>
    </submittedName>
</protein>
<dbReference type="PRINTS" id="PR00420">
    <property type="entry name" value="RNGMNOXGNASE"/>
</dbReference>
<sequence length="477" mass="50376">MTGPVVVGGSVAGLAAGLALALRGLPVRVLEQAPVPPEGPPGKAAELWKRPTVAQNGHSHVLTSLGVRVLRAHVPQVLDAALEAGARMLDLMRALPVRADDGIRRQGDEELVALAVRRPVFELVLRQALRSLPNVTISHDVKVIGLRTTPSGNRVTGLVTGDGEDIPTHTVVDATGRRSASRSWLTAAGFPPEAARTAPTRVRAFTRFYRLRSPGTLPGPLNRGNAAGGIWDHYAAVAHLADNDTYALTVGVPTADPATTGLRHPAAFTAVARLSPYLAAWADPAVGEPISAVRAITLPPNTLHCAPDAGAGPIAGLYPVGDAACVTDPLFGRGMSLALRHAFLLADFLADEPAVEEQGERAARIADGVYRSWYEQSVREDAARTALWQARVTGCPPPTVSESGRAALSEVARAAAADGTVWRGLTRVLMGLETVEDVFDDEAFRRRVRTAPEPAAAAPRPLTREELVAAVRDEVRA</sequence>
<proteinExistence type="predicted"/>